<name>A0A2P8D5F5_9BACT</name>
<comment type="caution">
    <text evidence="2">The sequence shown here is derived from an EMBL/GenBank/DDBJ whole genome shotgun (WGS) entry which is preliminary data.</text>
</comment>
<dbReference type="PANTHER" id="PTHR28208">
    <property type="entry name" value="PHOSPHATIDATE PHOSPHATASE APP1"/>
    <property type="match status" value="1"/>
</dbReference>
<organism evidence="2 3">
    <name type="scientific">Taibaiella chishuiensis</name>
    <dbReference type="NCBI Taxonomy" id="1434707"/>
    <lineage>
        <taxon>Bacteria</taxon>
        <taxon>Pseudomonadati</taxon>
        <taxon>Bacteroidota</taxon>
        <taxon>Chitinophagia</taxon>
        <taxon>Chitinophagales</taxon>
        <taxon>Chitinophagaceae</taxon>
        <taxon>Taibaiella</taxon>
    </lineage>
</organism>
<evidence type="ECO:0000313" key="3">
    <source>
        <dbReference type="Proteomes" id="UP000240572"/>
    </source>
</evidence>
<reference evidence="2 3" key="1">
    <citation type="submission" date="2018-03" db="EMBL/GenBank/DDBJ databases">
        <title>Genomic Encyclopedia of Type Strains, Phase III (KMG-III): the genomes of soil and plant-associated and newly described type strains.</title>
        <authorList>
            <person name="Whitman W."/>
        </authorList>
    </citation>
    <scope>NUCLEOTIDE SEQUENCE [LARGE SCALE GENOMIC DNA]</scope>
    <source>
        <strain evidence="2 3">CGMCC 1.12700</strain>
    </source>
</reference>
<protein>
    <submittedName>
        <fullName evidence="2">Uncharacterized protein DUF2183</fullName>
    </submittedName>
</protein>
<dbReference type="InterPro" id="IPR052935">
    <property type="entry name" value="Mg2+_PAP"/>
</dbReference>
<gene>
    <name evidence="2" type="ORF">B0I18_10327</name>
</gene>
<feature type="domain" description="Phosphatidate phosphatase APP1 catalytic" evidence="1">
    <location>
        <begin position="130"/>
        <end position="287"/>
    </location>
</feature>
<dbReference type="AlphaFoldDB" id="A0A2P8D5F5"/>
<dbReference type="RefSeq" id="WP_106522643.1">
    <property type="nucleotide sequence ID" value="NZ_PYGD01000003.1"/>
</dbReference>
<dbReference type="PANTHER" id="PTHR28208:SF3">
    <property type="entry name" value="PHOSPHATIDATE PHOSPHATASE APP1"/>
    <property type="match status" value="1"/>
</dbReference>
<accession>A0A2P8D5F5</accession>
<dbReference type="Pfam" id="PF09949">
    <property type="entry name" value="APP1_cat"/>
    <property type="match status" value="1"/>
</dbReference>
<dbReference type="EMBL" id="PYGD01000003">
    <property type="protein sequence ID" value="PSK92450.1"/>
    <property type="molecule type" value="Genomic_DNA"/>
</dbReference>
<keyword evidence="3" id="KW-1185">Reference proteome</keyword>
<sequence length="332" mass="37577">MAGSDRKQKPYLKVYQGYGHTGSLVVCGHVFRKQPYAPVAGKKGLLPNFIRLLLLFFVRPLPDVTLQLHFYGQVIGGQSRSDGFFRFEWASELELAAGWHEVSVVSLDPTGNITSTGTGGVFVPHITQYAFISDIDDTVLRSYSATVLRRLYELLVRPPSARRIFVETAAHYRLLSLAHTGQDDVLNPMFYVSSSEWNLYDYLRMIFRRNGLPDGAFVLNRIKRWYQLLVTGKTGHEGKLEHIFRILDTFPRQQFVLIGDNSQQDPELYRRVAASYPGQVYAVYIRDVRASKTNYTRGVLAALEAKGIRTCLFVHSAEAVTHGRKTGLIDRA</sequence>
<dbReference type="Proteomes" id="UP000240572">
    <property type="component" value="Unassembled WGS sequence"/>
</dbReference>
<evidence type="ECO:0000313" key="2">
    <source>
        <dbReference type="EMBL" id="PSK92450.1"/>
    </source>
</evidence>
<dbReference type="InterPro" id="IPR019236">
    <property type="entry name" value="APP1_cat"/>
</dbReference>
<proteinExistence type="predicted"/>
<dbReference type="GO" id="GO:0008195">
    <property type="term" value="F:phosphatidate phosphatase activity"/>
    <property type="evidence" value="ECO:0007669"/>
    <property type="project" value="InterPro"/>
</dbReference>
<evidence type="ECO:0000259" key="1">
    <source>
        <dbReference type="Pfam" id="PF09949"/>
    </source>
</evidence>
<dbReference type="OrthoDB" id="9789875at2"/>